<feature type="domain" description="Methyltransferase" evidence="4">
    <location>
        <begin position="58"/>
        <end position="170"/>
    </location>
</feature>
<keyword evidence="3" id="KW-0949">S-adenosyl-L-methionine</keyword>
<dbReference type="CDD" id="cd02440">
    <property type="entry name" value="AdoMet_MTases"/>
    <property type="match status" value="1"/>
</dbReference>
<keyword evidence="2" id="KW-0808">Transferase</keyword>
<keyword evidence="6" id="KW-1185">Reference proteome</keyword>
<accession>A0ABT3L6S5</accession>
<evidence type="ECO:0000256" key="2">
    <source>
        <dbReference type="ARBA" id="ARBA00022679"/>
    </source>
</evidence>
<dbReference type="Gene3D" id="3.40.50.150">
    <property type="entry name" value="Vaccinia Virus protein VP39"/>
    <property type="match status" value="1"/>
</dbReference>
<dbReference type="GO" id="GO:0008168">
    <property type="term" value="F:methyltransferase activity"/>
    <property type="evidence" value="ECO:0007669"/>
    <property type="project" value="UniProtKB-KW"/>
</dbReference>
<dbReference type="Pfam" id="PF13847">
    <property type="entry name" value="Methyltransf_31"/>
    <property type="match status" value="1"/>
</dbReference>
<dbReference type="RefSeq" id="WP_265265054.1">
    <property type="nucleotide sequence ID" value="NZ_JAIHOM010000061.1"/>
</dbReference>
<protein>
    <submittedName>
        <fullName evidence="5">Class I SAM-dependent methyltransferase</fullName>
    </submittedName>
</protein>
<dbReference type="Proteomes" id="UP001526426">
    <property type="component" value="Unassembled WGS sequence"/>
</dbReference>
<proteinExistence type="predicted"/>
<organism evidence="5 6">
    <name type="scientific">Spirulina subsalsa FACHB-351</name>
    <dbReference type="NCBI Taxonomy" id="234711"/>
    <lineage>
        <taxon>Bacteria</taxon>
        <taxon>Bacillati</taxon>
        <taxon>Cyanobacteriota</taxon>
        <taxon>Cyanophyceae</taxon>
        <taxon>Spirulinales</taxon>
        <taxon>Spirulinaceae</taxon>
        <taxon>Spirulina</taxon>
    </lineage>
</organism>
<evidence type="ECO:0000256" key="3">
    <source>
        <dbReference type="ARBA" id="ARBA00022691"/>
    </source>
</evidence>
<dbReference type="InterPro" id="IPR025714">
    <property type="entry name" value="Methyltranfer_dom"/>
</dbReference>
<dbReference type="GO" id="GO:0032259">
    <property type="term" value="P:methylation"/>
    <property type="evidence" value="ECO:0007669"/>
    <property type="project" value="UniProtKB-KW"/>
</dbReference>
<name>A0ABT3L6S5_9CYAN</name>
<evidence type="ECO:0000313" key="5">
    <source>
        <dbReference type="EMBL" id="MCW6037213.1"/>
    </source>
</evidence>
<dbReference type="PANTHER" id="PTHR43464">
    <property type="entry name" value="METHYLTRANSFERASE"/>
    <property type="match status" value="1"/>
</dbReference>
<dbReference type="InterPro" id="IPR029063">
    <property type="entry name" value="SAM-dependent_MTases_sf"/>
</dbReference>
<reference evidence="5 6" key="1">
    <citation type="submission" date="2021-08" db="EMBL/GenBank/DDBJ databases">
        <title>Draft genome sequence of Spirulina subsalsa with high tolerance to salinity and hype-accumulation of phycocyanin.</title>
        <authorList>
            <person name="Pei H."/>
            <person name="Jiang L."/>
        </authorList>
    </citation>
    <scope>NUCLEOTIDE SEQUENCE [LARGE SCALE GENOMIC DNA]</scope>
    <source>
        <strain evidence="5 6">FACHB-351</strain>
    </source>
</reference>
<dbReference type="SUPFAM" id="SSF53335">
    <property type="entry name" value="S-adenosyl-L-methionine-dependent methyltransferases"/>
    <property type="match status" value="1"/>
</dbReference>
<evidence type="ECO:0000313" key="6">
    <source>
        <dbReference type="Proteomes" id="UP001526426"/>
    </source>
</evidence>
<evidence type="ECO:0000259" key="4">
    <source>
        <dbReference type="Pfam" id="PF13847"/>
    </source>
</evidence>
<sequence>MTENDAKLLEQLREQFDFGPYPKTPLDVDPKTFPSKLYINNLITAYYLRNQKVIHSQSRTILDVGCGSGFTSLILAEANPEAKIIGIDISEKSIELAQKRAEYYNKQEQCEFFVLSVDDIPSLSWEFDYINCDEVLYLLPDPLQALQVFKQKLKPSGIIRANLHSAAQRVDMFNLQKFFSMLGFMDKNIDDNDIDVALQVIHSLQDNVPAKKTTWSPNYEKDPAVKKEFFLCNYLLKGDKGYNINQMFDLLRQSDLEFIRMVDWRQWQWLNLFKEPDNLPVVLGVGLVEKSPEEQLRIFELLSPIHRLLDFWCGHPGEGEGFVPVSQWSNQDWYSAIIHLHPQFNTEKVRTGLRNACRTLQDFTISDYVPIAGGVPTSIDVTIAACLLPPLLESPQSLGSLIERWKTLRPINLATLEPTTDAEAFDVLKSTLTGLEAYGYVLLERA</sequence>
<dbReference type="EMBL" id="JAIHOM010000061">
    <property type="protein sequence ID" value="MCW6037213.1"/>
    <property type="molecule type" value="Genomic_DNA"/>
</dbReference>
<dbReference type="PANTHER" id="PTHR43464:SF19">
    <property type="entry name" value="UBIQUINONE BIOSYNTHESIS O-METHYLTRANSFERASE, MITOCHONDRIAL"/>
    <property type="match status" value="1"/>
</dbReference>
<evidence type="ECO:0000256" key="1">
    <source>
        <dbReference type="ARBA" id="ARBA00022603"/>
    </source>
</evidence>
<gene>
    <name evidence="5" type="ORF">K4A83_13170</name>
</gene>
<comment type="caution">
    <text evidence="5">The sequence shown here is derived from an EMBL/GenBank/DDBJ whole genome shotgun (WGS) entry which is preliminary data.</text>
</comment>
<keyword evidence="1 5" id="KW-0489">Methyltransferase</keyword>